<dbReference type="Proteomes" id="UP000237662">
    <property type="component" value="Unassembled WGS sequence"/>
</dbReference>
<keyword evidence="1" id="KW-0472">Membrane</keyword>
<feature type="transmembrane region" description="Helical" evidence="1">
    <location>
        <begin position="94"/>
        <end position="116"/>
    </location>
</feature>
<keyword evidence="1" id="KW-1133">Transmembrane helix</keyword>
<dbReference type="OrthoDB" id="1491458at2"/>
<feature type="transmembrane region" description="Helical" evidence="1">
    <location>
        <begin position="20"/>
        <end position="39"/>
    </location>
</feature>
<sequence length="506" mass="55952">MYLLPGKPATATAPRGWIKIGIIIVFIVGVLIRLLQYAGDISYWMDELFSVVNIERMTLGELLTQQPAYNQVVAPGYYLVQKTLLLLVGYASEMVLRLYPVVCSVVGLFLLYRVALRYLRGPYLLAAVAMLFTGLGSWLYGTSAKPYAVEMLYAVFLTLALLRLQEGPLPDWQYVAIGIVGGIGTFSSLICTAFLVGAVPYLFWTRSAAIPKGKPLLIAGLWIAGALATIGYTQFALDPAVKSAMADAHAYGFPSGGLLAYPAWLVNALYDTLYYFLAINLPLPGFNYLTAALMVLAAIGAYALLRKDPRRGVLLLLFIAMDVALATLYLLPLTSRYGPATFWVFFLFAMYGLDFFREQVPVAPKWLAYGLAILLALPNFTLAAAGLVGLPQEIDPVEQLISEIQRDYQEGQQVLVHPRAYLQMDYYAPQAGLTDYYILHAETTPERLTATLDSLAPTEAWFVVTNVLDYPSELSDAAVREVFEARAEAVRRIELTPDTYAVLYHF</sequence>
<keyword evidence="1" id="KW-0812">Transmembrane</keyword>
<dbReference type="EMBL" id="PTJC01000005">
    <property type="protein sequence ID" value="PPK87359.1"/>
    <property type="molecule type" value="Genomic_DNA"/>
</dbReference>
<keyword evidence="2" id="KW-0808">Transferase</keyword>
<feature type="transmembrane region" description="Helical" evidence="1">
    <location>
        <begin position="337"/>
        <end position="356"/>
    </location>
</feature>
<feature type="transmembrane region" description="Helical" evidence="1">
    <location>
        <begin position="176"/>
        <end position="204"/>
    </location>
</feature>
<keyword evidence="3" id="KW-1185">Reference proteome</keyword>
<organism evidence="2 3">
    <name type="scientific">Neolewinella xylanilytica</name>
    <dbReference type="NCBI Taxonomy" id="1514080"/>
    <lineage>
        <taxon>Bacteria</taxon>
        <taxon>Pseudomonadati</taxon>
        <taxon>Bacteroidota</taxon>
        <taxon>Saprospiria</taxon>
        <taxon>Saprospirales</taxon>
        <taxon>Lewinellaceae</taxon>
        <taxon>Neolewinella</taxon>
    </lineage>
</organism>
<feature type="transmembrane region" description="Helical" evidence="1">
    <location>
        <begin position="368"/>
        <end position="390"/>
    </location>
</feature>
<gene>
    <name evidence="2" type="ORF">CLV84_0299</name>
</gene>
<evidence type="ECO:0000256" key="1">
    <source>
        <dbReference type="SAM" id="Phobius"/>
    </source>
</evidence>
<feature type="transmembrane region" description="Helical" evidence="1">
    <location>
        <begin position="123"/>
        <end position="141"/>
    </location>
</feature>
<evidence type="ECO:0000313" key="3">
    <source>
        <dbReference type="Proteomes" id="UP000237662"/>
    </source>
</evidence>
<feature type="transmembrane region" description="Helical" evidence="1">
    <location>
        <begin position="147"/>
        <end position="164"/>
    </location>
</feature>
<dbReference type="GO" id="GO:0016757">
    <property type="term" value="F:glycosyltransferase activity"/>
    <property type="evidence" value="ECO:0007669"/>
    <property type="project" value="UniProtKB-KW"/>
</dbReference>
<reference evidence="2 3" key="1">
    <citation type="submission" date="2018-02" db="EMBL/GenBank/DDBJ databases">
        <title>Genomic Encyclopedia of Archaeal and Bacterial Type Strains, Phase II (KMG-II): from individual species to whole genera.</title>
        <authorList>
            <person name="Goeker M."/>
        </authorList>
    </citation>
    <scope>NUCLEOTIDE SEQUENCE [LARGE SCALE GENOMIC DNA]</scope>
    <source>
        <strain evidence="2 3">DSM 29526</strain>
    </source>
</reference>
<proteinExistence type="predicted"/>
<feature type="transmembrane region" description="Helical" evidence="1">
    <location>
        <begin position="285"/>
        <end position="305"/>
    </location>
</feature>
<feature type="transmembrane region" description="Helical" evidence="1">
    <location>
        <begin position="216"/>
        <end position="237"/>
    </location>
</feature>
<feature type="transmembrane region" description="Helical" evidence="1">
    <location>
        <begin position="258"/>
        <end position="279"/>
    </location>
</feature>
<dbReference type="RefSeq" id="WP_104417972.1">
    <property type="nucleotide sequence ID" value="NZ_PTJC01000005.1"/>
</dbReference>
<name>A0A2S6I7F8_9BACT</name>
<comment type="caution">
    <text evidence="2">The sequence shown here is derived from an EMBL/GenBank/DDBJ whole genome shotgun (WGS) entry which is preliminary data.</text>
</comment>
<accession>A0A2S6I7F8</accession>
<feature type="transmembrane region" description="Helical" evidence="1">
    <location>
        <begin position="312"/>
        <end position="331"/>
    </location>
</feature>
<protein>
    <submittedName>
        <fullName evidence="2">Dolichyl-phosphate-mannose-protein mannosyltransferase</fullName>
    </submittedName>
</protein>
<keyword evidence="2" id="KW-0328">Glycosyltransferase</keyword>
<dbReference type="AlphaFoldDB" id="A0A2S6I7F8"/>
<evidence type="ECO:0000313" key="2">
    <source>
        <dbReference type="EMBL" id="PPK87359.1"/>
    </source>
</evidence>